<evidence type="ECO:0000313" key="3">
    <source>
        <dbReference type="EMBL" id="MBN8122089.1"/>
    </source>
</evidence>
<dbReference type="EMBL" id="JAFKOQ010000005">
    <property type="protein sequence ID" value="MBN8122089.1"/>
    <property type="molecule type" value="Genomic_DNA"/>
</dbReference>
<dbReference type="EMBL" id="LOSH02000004">
    <property type="protein sequence ID" value="PNM68138.1"/>
    <property type="molecule type" value="Genomic_DNA"/>
</dbReference>
<reference evidence="4 5" key="1">
    <citation type="submission" date="2017-12" db="EMBL/GenBank/DDBJ databases">
        <title>FDA dAtabase for Regulatory Grade micrObial Sequences (FDA-ARGOS): Supporting development and validation of Infectious Disease Dx tests.</title>
        <authorList>
            <person name="Hoffmann M."/>
            <person name="Allard M."/>
            <person name="Evans P."/>
            <person name="Brown E."/>
            <person name="Tallon L.J."/>
            <person name="Sadzewicz L."/>
            <person name="Sengamalay N."/>
            <person name="Ott S."/>
            <person name="Godinez A."/>
            <person name="Nagaraj S."/>
            <person name="Vavikolanu K."/>
            <person name="Aluvathingal J."/>
            <person name="Nadendla S."/>
            <person name="Hobson J."/>
            <person name="Sichtig H."/>
        </authorList>
    </citation>
    <scope>NUCLEOTIDE SEQUENCE [LARGE SCALE GENOMIC DNA]</scope>
    <source>
        <strain evidence="5">ATCC 29307</strain>
        <strain evidence="4">FDAARGOS_118</strain>
    </source>
</reference>
<reference evidence="2" key="2">
    <citation type="journal article" date="2018" name="Genome Biol.">
        <title>SKESA: strategic k-mer extension for scrupulous assemblies.</title>
        <authorList>
            <person name="Souvorov A."/>
            <person name="Agarwala R."/>
            <person name="Lipman D.J."/>
        </authorList>
    </citation>
    <scope>NUCLEOTIDE SEQUENCE</scope>
    <source>
        <strain evidence="2">BCW_3452</strain>
    </source>
</reference>
<dbReference type="RefSeq" id="WP_011080744.1">
    <property type="nucleotide sequence ID" value="NZ_CABMOC010000001.1"/>
</dbReference>
<reference evidence="3" key="4">
    <citation type="submission" date="2021-03" db="EMBL/GenBank/DDBJ databases">
        <title>Study of the foodborne Vibrio vulnificus isolates from China.</title>
        <authorList>
            <person name="Zheng Z."/>
            <person name="Ye L."/>
        </authorList>
    </citation>
    <scope>NUCLEOTIDE SEQUENCE</scope>
    <source>
        <strain evidence="3">Vv1582</strain>
    </source>
</reference>
<evidence type="ECO:0000313" key="4">
    <source>
        <dbReference type="EMBL" id="PNM68138.1"/>
    </source>
</evidence>
<sequence length="89" mass="10248">MTDEMQFMQEADLIEIIENQLEDGNPIKVKETLMRLMMTGTPREDAVAMMACAMSIEIFDVMKNDGEFNLKRYSENLDCLPDLSFMEGE</sequence>
<dbReference type="EMBL" id="DACRBY010000199">
    <property type="protein sequence ID" value="HAS8543346.1"/>
    <property type="molecule type" value="Genomic_DNA"/>
</dbReference>
<dbReference type="OMA" id="FDTQWYE"/>
<proteinExistence type="predicted"/>
<accession>A0A087IKS6</accession>
<reference evidence="2" key="3">
    <citation type="submission" date="2019-01" db="EMBL/GenBank/DDBJ databases">
        <authorList>
            <consortium name="NCBI Pathogen Detection Project"/>
        </authorList>
    </citation>
    <scope>NUCLEOTIDE SEQUENCE</scope>
    <source>
        <strain evidence="2">BCW_3452</strain>
    </source>
</reference>
<dbReference type="AlphaFoldDB" id="A0A087IKS6"/>
<dbReference type="OrthoDB" id="8563970at2"/>
<keyword evidence="5" id="KW-1185">Reference proteome</keyword>
<organism evidence="2">
    <name type="scientific">Vibrio vulnificus</name>
    <dbReference type="NCBI Taxonomy" id="672"/>
    <lineage>
        <taxon>Bacteria</taxon>
        <taxon>Pseudomonadati</taxon>
        <taxon>Pseudomonadota</taxon>
        <taxon>Gammaproteobacteria</taxon>
        <taxon>Vibrionales</taxon>
        <taxon>Vibrionaceae</taxon>
        <taxon>Vibrio</taxon>
    </lineage>
</organism>
<dbReference type="EMBL" id="DACRBY010000040">
    <property type="protein sequence ID" value="HAS8542483.1"/>
    <property type="molecule type" value="Genomic_DNA"/>
</dbReference>
<dbReference type="Proteomes" id="UP000054370">
    <property type="component" value="Unassembled WGS sequence"/>
</dbReference>
<evidence type="ECO:0000313" key="1">
    <source>
        <dbReference type="EMBL" id="HAS8542483.1"/>
    </source>
</evidence>
<name>A0A087IKS6_VIBVL</name>
<gene>
    <name evidence="4" type="ORF">AL548_018815</name>
    <name evidence="1" type="ORF">I7730_22080</name>
    <name evidence="2" type="ORF">I7730_26875</name>
    <name evidence="3" type="ORF">J0J18_10120</name>
</gene>
<evidence type="ECO:0000313" key="5">
    <source>
        <dbReference type="Proteomes" id="UP000054370"/>
    </source>
</evidence>
<dbReference type="KEGG" id="vvl:VV93_v1c12580"/>
<comment type="caution">
    <text evidence="2">The sequence shown here is derived from an EMBL/GenBank/DDBJ whole genome shotgun (WGS) entry which is preliminary data.</text>
</comment>
<evidence type="ECO:0000313" key="2">
    <source>
        <dbReference type="EMBL" id="HAS8543346.1"/>
    </source>
</evidence>
<dbReference type="Proteomes" id="UP000664056">
    <property type="component" value="Unassembled WGS sequence"/>
</dbReference>
<dbReference type="Proteomes" id="UP000863257">
    <property type="component" value="Unassembled WGS sequence"/>
</dbReference>
<protein>
    <submittedName>
        <fullName evidence="2">Uncharacterized protein</fullName>
    </submittedName>
</protein>